<dbReference type="PROSITE" id="PS50304">
    <property type="entry name" value="TUDOR"/>
    <property type="match status" value="1"/>
</dbReference>
<dbReference type="AlphaFoldDB" id="A0ABD2N7J5"/>
<dbReference type="SUPFAM" id="SSF63748">
    <property type="entry name" value="Tudor/PWWP/MBT"/>
    <property type="match status" value="1"/>
</dbReference>
<name>A0ABD2N7J5_9CUCU</name>
<keyword evidence="3" id="KW-0812">Transmembrane</keyword>
<comment type="caution">
    <text evidence="5">The sequence shown here is derived from an EMBL/GenBank/DDBJ whole genome shotgun (WGS) entry which is preliminary data.</text>
</comment>
<dbReference type="Proteomes" id="UP001516400">
    <property type="component" value="Unassembled WGS sequence"/>
</dbReference>
<dbReference type="FunFam" id="2.30.30.140:FF:000018">
    <property type="entry name" value="Serine/threonine-protein kinase 31"/>
    <property type="match status" value="1"/>
</dbReference>
<dbReference type="InterPro" id="IPR004088">
    <property type="entry name" value="KH_dom_type_1"/>
</dbReference>
<dbReference type="Gene3D" id="2.30.30.140">
    <property type="match status" value="1"/>
</dbReference>
<accession>A0ABD2N7J5</accession>
<feature type="region of interest" description="Disordered" evidence="2">
    <location>
        <begin position="201"/>
        <end position="236"/>
    </location>
</feature>
<keyword evidence="6" id="KW-1185">Reference proteome</keyword>
<dbReference type="PROSITE" id="PS50084">
    <property type="entry name" value="KH_TYPE_1"/>
    <property type="match status" value="2"/>
</dbReference>
<dbReference type="GO" id="GO:0005739">
    <property type="term" value="C:mitochondrion"/>
    <property type="evidence" value="ECO:0007669"/>
    <property type="project" value="UniProtKB-ARBA"/>
</dbReference>
<dbReference type="InterPro" id="IPR002999">
    <property type="entry name" value="Tudor"/>
</dbReference>
<dbReference type="InterPro" id="IPR050621">
    <property type="entry name" value="Tudor_domain_containing"/>
</dbReference>
<evidence type="ECO:0000256" key="3">
    <source>
        <dbReference type="SAM" id="Phobius"/>
    </source>
</evidence>
<gene>
    <name evidence="5" type="ORF">HHI36_015713</name>
</gene>
<dbReference type="SMART" id="SM00333">
    <property type="entry name" value="TUDOR"/>
    <property type="match status" value="1"/>
</dbReference>
<dbReference type="InterPro" id="IPR035437">
    <property type="entry name" value="SNase_OB-fold_sf"/>
</dbReference>
<dbReference type="InterPro" id="IPR004087">
    <property type="entry name" value="KH_dom"/>
</dbReference>
<dbReference type="GO" id="GO:0003723">
    <property type="term" value="F:RNA binding"/>
    <property type="evidence" value="ECO:0007669"/>
    <property type="project" value="UniProtKB-UniRule"/>
</dbReference>
<dbReference type="PANTHER" id="PTHR22948">
    <property type="entry name" value="TUDOR DOMAIN CONTAINING PROTEIN"/>
    <property type="match status" value="1"/>
</dbReference>
<keyword evidence="1" id="KW-0694">RNA-binding</keyword>
<sequence>MITAKPITIALGLSLCGLSWYIIYKFLKKDEEDDYEDTIIKASNFKTQEIKVPKDLVREIIGRNGKNIKNVQEISGTKINFRNNDEKGERICVIRGSVEACLIAENIIREFIDNQPVIESEELWIPKAAAGKIIGRLGETIAEMQSISGAKISVVTDDGRNMPEVKVAIKGTKEQIVIAKSLVTEKLNNLKATNSKIESCLAKREPRAPAKTSKNGDVDSKKSVGAVKSDRLSPTLGQQESPFEVYVSAMTDPSRFWIQIVGPKATQLDQLVEEMTEYYNSPSNQDIHALDSVSSGDLVAAIFQYDNKWYRAEVLNVTRDNDKDEVQAELYYVDYGDTDIVTIKQIFELRTDFLQLHFQAIECYLANVEPVQEEWSEEAVDKFEEWTHVAQWKKLSAKINGYCVREKKRADGREGSPVPGVDLYDCNNEKDINIAEELVNHGFALLKADANLKTSRATSASSITSN</sequence>
<reference evidence="5 6" key="1">
    <citation type="journal article" date="2021" name="BMC Biol.">
        <title>Horizontally acquired antibacterial genes associated with adaptive radiation of ladybird beetles.</title>
        <authorList>
            <person name="Li H.S."/>
            <person name="Tang X.F."/>
            <person name="Huang Y.H."/>
            <person name="Xu Z.Y."/>
            <person name="Chen M.L."/>
            <person name="Du X.Y."/>
            <person name="Qiu B.Y."/>
            <person name="Chen P.T."/>
            <person name="Zhang W."/>
            <person name="Slipinski A."/>
            <person name="Escalona H.E."/>
            <person name="Waterhouse R.M."/>
            <person name="Zwick A."/>
            <person name="Pang H."/>
        </authorList>
    </citation>
    <scope>NUCLEOTIDE SEQUENCE [LARGE SCALE GENOMIC DNA]</scope>
    <source>
        <strain evidence="5">SYSU2018</strain>
    </source>
</reference>
<keyword evidence="3" id="KW-1133">Transmembrane helix</keyword>
<dbReference type="EMBL" id="JABFTP020000062">
    <property type="protein sequence ID" value="KAL3274310.1"/>
    <property type="molecule type" value="Genomic_DNA"/>
</dbReference>
<evidence type="ECO:0000259" key="4">
    <source>
        <dbReference type="PROSITE" id="PS50304"/>
    </source>
</evidence>
<dbReference type="Pfam" id="PF00567">
    <property type="entry name" value="TUDOR"/>
    <property type="match status" value="1"/>
</dbReference>
<dbReference type="Pfam" id="PF00013">
    <property type="entry name" value="KH_1"/>
    <property type="match status" value="2"/>
</dbReference>
<evidence type="ECO:0000256" key="1">
    <source>
        <dbReference type="PROSITE-ProRule" id="PRU00117"/>
    </source>
</evidence>
<dbReference type="Gene3D" id="3.30.1370.10">
    <property type="entry name" value="K Homology domain, type 1"/>
    <property type="match status" value="2"/>
</dbReference>
<feature type="compositionally biased region" description="Basic and acidic residues" evidence="2">
    <location>
        <begin position="201"/>
        <end position="222"/>
    </location>
</feature>
<dbReference type="PANTHER" id="PTHR22948:SF29">
    <property type="entry name" value="FI02030P-RELATED"/>
    <property type="match status" value="1"/>
</dbReference>
<feature type="transmembrane region" description="Helical" evidence="3">
    <location>
        <begin position="6"/>
        <end position="24"/>
    </location>
</feature>
<dbReference type="SUPFAM" id="SSF54791">
    <property type="entry name" value="Eukaryotic type KH-domain (KH-domain type I)"/>
    <property type="match status" value="2"/>
</dbReference>
<organism evidence="5 6">
    <name type="scientific">Cryptolaemus montrouzieri</name>
    <dbReference type="NCBI Taxonomy" id="559131"/>
    <lineage>
        <taxon>Eukaryota</taxon>
        <taxon>Metazoa</taxon>
        <taxon>Ecdysozoa</taxon>
        <taxon>Arthropoda</taxon>
        <taxon>Hexapoda</taxon>
        <taxon>Insecta</taxon>
        <taxon>Pterygota</taxon>
        <taxon>Neoptera</taxon>
        <taxon>Endopterygota</taxon>
        <taxon>Coleoptera</taxon>
        <taxon>Polyphaga</taxon>
        <taxon>Cucujiformia</taxon>
        <taxon>Coccinelloidea</taxon>
        <taxon>Coccinellidae</taxon>
        <taxon>Scymninae</taxon>
        <taxon>Scymnini</taxon>
        <taxon>Cryptolaemus</taxon>
    </lineage>
</organism>
<dbReference type="GO" id="GO:0010468">
    <property type="term" value="P:regulation of gene expression"/>
    <property type="evidence" value="ECO:0007669"/>
    <property type="project" value="UniProtKB-ARBA"/>
</dbReference>
<evidence type="ECO:0000313" key="6">
    <source>
        <dbReference type="Proteomes" id="UP001516400"/>
    </source>
</evidence>
<dbReference type="SMART" id="SM00322">
    <property type="entry name" value="KH"/>
    <property type="match status" value="2"/>
</dbReference>
<protein>
    <recommendedName>
        <fullName evidence="4">Tudor domain-containing protein</fullName>
    </recommendedName>
</protein>
<proteinExistence type="predicted"/>
<evidence type="ECO:0000313" key="5">
    <source>
        <dbReference type="EMBL" id="KAL3274310.1"/>
    </source>
</evidence>
<feature type="domain" description="Tudor" evidence="4">
    <location>
        <begin position="292"/>
        <end position="356"/>
    </location>
</feature>
<evidence type="ECO:0000256" key="2">
    <source>
        <dbReference type="SAM" id="MobiDB-lite"/>
    </source>
</evidence>
<dbReference type="Gene3D" id="2.40.50.90">
    <property type="match status" value="1"/>
</dbReference>
<dbReference type="InterPro" id="IPR036612">
    <property type="entry name" value="KH_dom_type_1_sf"/>
</dbReference>
<keyword evidence="3" id="KW-0472">Membrane</keyword>